<dbReference type="Proteomes" id="UP000184394">
    <property type="component" value="Unassembled WGS sequence"/>
</dbReference>
<reference evidence="4 5" key="1">
    <citation type="submission" date="2016-11" db="EMBL/GenBank/DDBJ databases">
        <authorList>
            <person name="Jaros S."/>
            <person name="Januszkiewicz K."/>
            <person name="Wedrychowicz H."/>
        </authorList>
    </citation>
    <scope>NUCLEOTIDE SEQUENCE [LARGE SCALE GENOMIC DNA]</scope>
    <source>
        <strain evidence="4 5">Y1</strain>
    </source>
</reference>
<dbReference type="AlphaFoldDB" id="A0A1M7H145"/>
<feature type="signal peptide" evidence="2">
    <location>
        <begin position="1"/>
        <end position="30"/>
    </location>
</feature>
<gene>
    <name evidence="4" type="ORF">SAMN04487860_10239</name>
</gene>
<keyword evidence="2" id="KW-0732">Signal</keyword>
<evidence type="ECO:0000259" key="3">
    <source>
        <dbReference type="PROSITE" id="PS51766"/>
    </source>
</evidence>
<dbReference type="EMBL" id="FRCT01000002">
    <property type="protein sequence ID" value="SHM21847.1"/>
    <property type="molecule type" value="Genomic_DNA"/>
</dbReference>
<proteinExistence type="predicted"/>
<dbReference type="InterPro" id="IPR036439">
    <property type="entry name" value="Dockerin_dom_sf"/>
</dbReference>
<dbReference type="PROSITE" id="PS51766">
    <property type="entry name" value="DOCKERIN"/>
    <property type="match status" value="1"/>
</dbReference>
<feature type="coiled-coil region" evidence="1">
    <location>
        <begin position="535"/>
        <end position="566"/>
    </location>
</feature>
<dbReference type="OrthoDB" id="1815033at2"/>
<dbReference type="GO" id="GO:0004553">
    <property type="term" value="F:hydrolase activity, hydrolyzing O-glycosyl compounds"/>
    <property type="evidence" value="ECO:0007669"/>
    <property type="project" value="InterPro"/>
</dbReference>
<evidence type="ECO:0000313" key="5">
    <source>
        <dbReference type="Proteomes" id="UP000184394"/>
    </source>
</evidence>
<dbReference type="RefSeq" id="WP_072948306.1">
    <property type="nucleotide sequence ID" value="NZ_FRCT01000002.1"/>
</dbReference>
<dbReference type="CDD" id="cd14256">
    <property type="entry name" value="Dockerin_I"/>
    <property type="match status" value="1"/>
</dbReference>
<dbReference type="InterPro" id="IPR016134">
    <property type="entry name" value="Dockerin_dom"/>
</dbReference>
<evidence type="ECO:0000256" key="2">
    <source>
        <dbReference type="SAM" id="SignalP"/>
    </source>
</evidence>
<sequence length="568" mass="64247">MDIRNKIKAFMTAVLVAATPMAMSLSSVSAEDYIVENAQVLTLFGDVNFDGSVGISDAVQLNRYLLGHINELGNIKNADLLADGVIDIYDMVYLRKQLVAENKPAGTKLSVKVVDMMSGEPLESADIVLSEMNGNHLYDIGNSISTYGEDVNYYGLPNDKTYKYFLLVEGLPKNYSESYKTWDQVVIFDIEEGTAEKELVVRVAANDAEKNVKFKHMDWCQGRENIGYGNLFITDKDGNYYYQRQYTGEMSLPDGDYHADFNFFDYPVSFVEPDSEFAERIKENYPDAQFEDLSNGIDFSVVNGKPDRELYLNFGPKENIGNNINVNCYDSSTGEPLEGVKLSIIEAPYSYAKTESWISDGTTKVFKDLFRTGPDCYKVVVDSVPEGYIKSSKDQWVCFGYVNNYSSNFDFYFTPYDGEKNLSFDVLTWPDKQPYTGDCTYTVMQDNSIILTGIKPGEKFGIKDGEYMLFAGSYSEDDPYCGADISSEIGQELVKETDVFADGAAFKSDMAKFTVKDGKMDKDIVLYVGEKAKCRSVYEEELIEEEKRLEEERIQKEKEYEKLLLESE</sequence>
<accession>A0A1M7H145</accession>
<dbReference type="Gene3D" id="1.10.1330.10">
    <property type="entry name" value="Dockerin domain"/>
    <property type="match status" value="1"/>
</dbReference>
<keyword evidence="1" id="KW-0175">Coiled coil</keyword>
<name>A0A1M7H145_RUMFL</name>
<protein>
    <recommendedName>
        <fullName evidence="3">Dockerin domain-containing protein</fullName>
    </recommendedName>
</protein>
<feature type="domain" description="Dockerin" evidence="3">
    <location>
        <begin position="40"/>
        <end position="105"/>
    </location>
</feature>
<evidence type="ECO:0000313" key="4">
    <source>
        <dbReference type="EMBL" id="SHM21847.1"/>
    </source>
</evidence>
<feature type="chain" id="PRO_5013042654" description="Dockerin domain-containing protein" evidence="2">
    <location>
        <begin position="31"/>
        <end position="568"/>
    </location>
</feature>
<evidence type="ECO:0000256" key="1">
    <source>
        <dbReference type="SAM" id="Coils"/>
    </source>
</evidence>
<dbReference type="Pfam" id="PF00404">
    <property type="entry name" value="Dockerin_1"/>
    <property type="match status" value="1"/>
</dbReference>
<dbReference type="SUPFAM" id="SSF63446">
    <property type="entry name" value="Type I dockerin domain"/>
    <property type="match status" value="1"/>
</dbReference>
<organism evidence="4 5">
    <name type="scientific">Ruminococcus flavefaciens</name>
    <dbReference type="NCBI Taxonomy" id="1265"/>
    <lineage>
        <taxon>Bacteria</taxon>
        <taxon>Bacillati</taxon>
        <taxon>Bacillota</taxon>
        <taxon>Clostridia</taxon>
        <taxon>Eubacteriales</taxon>
        <taxon>Oscillospiraceae</taxon>
        <taxon>Ruminococcus</taxon>
    </lineage>
</organism>
<dbReference type="InterPro" id="IPR002105">
    <property type="entry name" value="Dockerin_1_rpt"/>
</dbReference>
<dbReference type="GO" id="GO:0000272">
    <property type="term" value="P:polysaccharide catabolic process"/>
    <property type="evidence" value="ECO:0007669"/>
    <property type="project" value="InterPro"/>
</dbReference>